<organism evidence="4 5">
    <name type="scientific">Mucilaginibacter galii</name>
    <dbReference type="NCBI Taxonomy" id="2005073"/>
    <lineage>
        <taxon>Bacteria</taxon>
        <taxon>Pseudomonadati</taxon>
        <taxon>Bacteroidota</taxon>
        <taxon>Sphingobacteriia</taxon>
        <taxon>Sphingobacteriales</taxon>
        <taxon>Sphingobacteriaceae</taxon>
        <taxon>Mucilaginibacter</taxon>
    </lineage>
</organism>
<feature type="domain" description="Galactosyltransferase C-terminal" evidence="3">
    <location>
        <begin position="132"/>
        <end position="174"/>
    </location>
</feature>
<gene>
    <name evidence="4" type="ORF">GCM10011425_34840</name>
</gene>
<reference evidence="4" key="2">
    <citation type="submission" date="2020-09" db="EMBL/GenBank/DDBJ databases">
        <authorList>
            <person name="Sun Q."/>
            <person name="Sedlacek I."/>
        </authorList>
    </citation>
    <scope>NUCLEOTIDE SEQUENCE</scope>
    <source>
        <strain evidence="4">CCM 8711</strain>
    </source>
</reference>
<sequence>MNRLHQLKQTLPKNIKEGVDYENIEYVLLDYNSGDGLEHWVKDNMADYIQMGKLTYYKTTDPMTWNPSHSKNIAFKLATGDIICNLWADYYIGKTFVQYLDMLFTDNADIVLTPIDFHKTKTDHHPPGDVLGKVCVKKADFTKVRGFDERMNKHGFEDYDFINRLEMIGIKRVLLDDINFMQYIPHQNSERYNLSSHDLKHLYINYQTPFLSEILLLYNDQSFAKGFFIDNISKNADNYIYAYHSRNERFDYDLQEPGWETGDWAQQDNSSILLLNKSNNQNYIFRHSDDKQWILEGDNHAVFYQHTDEIIINDVLTFKHFVDTRSIMNENLNNNKSVVNQDYGQATVYKNFSPTPIII</sequence>
<dbReference type="GO" id="GO:0016740">
    <property type="term" value="F:transferase activity"/>
    <property type="evidence" value="ECO:0007669"/>
    <property type="project" value="UniProtKB-KW"/>
</dbReference>
<comment type="caution">
    <text evidence="4">The sequence shown here is derived from an EMBL/GenBank/DDBJ whole genome shotgun (WGS) entry which is preliminary data.</text>
</comment>
<dbReference type="Pfam" id="PF02709">
    <property type="entry name" value="Glyco_transf_7C"/>
    <property type="match status" value="1"/>
</dbReference>
<dbReference type="SUPFAM" id="SSF53448">
    <property type="entry name" value="Nucleotide-diphospho-sugar transferases"/>
    <property type="match status" value="1"/>
</dbReference>
<keyword evidence="5" id="KW-1185">Reference proteome</keyword>
<feature type="domain" description="Glycosyltransferase 2-like" evidence="2">
    <location>
        <begin position="2"/>
        <end position="130"/>
    </location>
</feature>
<keyword evidence="1" id="KW-0808">Transferase</keyword>
<dbReference type="Gene3D" id="3.90.550.10">
    <property type="entry name" value="Spore Coat Polysaccharide Biosynthesis Protein SpsA, Chain A"/>
    <property type="match status" value="1"/>
</dbReference>
<name>A0A917JCW7_9SPHI</name>
<protein>
    <recommendedName>
        <fullName evidence="6">Glycosyltransferase 2-like domain-containing protein</fullName>
    </recommendedName>
</protein>
<dbReference type="InterPro" id="IPR029044">
    <property type="entry name" value="Nucleotide-diphossugar_trans"/>
</dbReference>
<dbReference type="Proteomes" id="UP000662074">
    <property type="component" value="Unassembled WGS sequence"/>
</dbReference>
<proteinExistence type="predicted"/>
<evidence type="ECO:0008006" key="6">
    <source>
        <dbReference type="Google" id="ProtNLM"/>
    </source>
</evidence>
<evidence type="ECO:0000256" key="1">
    <source>
        <dbReference type="ARBA" id="ARBA00022679"/>
    </source>
</evidence>
<evidence type="ECO:0000313" key="5">
    <source>
        <dbReference type="Proteomes" id="UP000662074"/>
    </source>
</evidence>
<dbReference type="AlphaFoldDB" id="A0A917JCW7"/>
<evidence type="ECO:0000313" key="4">
    <source>
        <dbReference type="EMBL" id="GGI52272.1"/>
    </source>
</evidence>
<evidence type="ECO:0000259" key="3">
    <source>
        <dbReference type="Pfam" id="PF02709"/>
    </source>
</evidence>
<dbReference type="InterPro" id="IPR027791">
    <property type="entry name" value="Galactosyl_T_C"/>
</dbReference>
<dbReference type="Pfam" id="PF00535">
    <property type="entry name" value="Glycos_transf_2"/>
    <property type="match status" value="1"/>
</dbReference>
<reference evidence="4" key="1">
    <citation type="journal article" date="2014" name="Int. J. Syst. Evol. Microbiol.">
        <title>Complete genome sequence of Corynebacterium casei LMG S-19264T (=DSM 44701T), isolated from a smear-ripened cheese.</title>
        <authorList>
            <consortium name="US DOE Joint Genome Institute (JGI-PGF)"/>
            <person name="Walter F."/>
            <person name="Albersmeier A."/>
            <person name="Kalinowski J."/>
            <person name="Ruckert C."/>
        </authorList>
    </citation>
    <scope>NUCLEOTIDE SEQUENCE</scope>
    <source>
        <strain evidence="4">CCM 8711</strain>
    </source>
</reference>
<dbReference type="EMBL" id="BMDO01000011">
    <property type="protein sequence ID" value="GGI52272.1"/>
    <property type="molecule type" value="Genomic_DNA"/>
</dbReference>
<evidence type="ECO:0000259" key="2">
    <source>
        <dbReference type="Pfam" id="PF00535"/>
    </source>
</evidence>
<accession>A0A917JCW7</accession>
<dbReference type="InterPro" id="IPR001173">
    <property type="entry name" value="Glyco_trans_2-like"/>
</dbReference>